<evidence type="ECO:0000256" key="3">
    <source>
        <dbReference type="ARBA" id="ARBA00022692"/>
    </source>
</evidence>
<feature type="domain" description="EXS" evidence="8">
    <location>
        <begin position="553"/>
        <end position="747"/>
    </location>
</feature>
<keyword evidence="6" id="KW-0175">Coiled coil</keyword>
<name>A0A899FZL2_9ASCO</name>
<evidence type="ECO:0000256" key="7">
    <source>
        <dbReference type="SAM" id="Phobius"/>
    </source>
</evidence>
<organism evidence="10 11">
    <name type="scientific">Pneumocystis wakefieldiae</name>
    <dbReference type="NCBI Taxonomy" id="38082"/>
    <lineage>
        <taxon>Eukaryota</taxon>
        <taxon>Fungi</taxon>
        <taxon>Dikarya</taxon>
        <taxon>Ascomycota</taxon>
        <taxon>Taphrinomycotina</taxon>
        <taxon>Pneumocystomycetes</taxon>
        <taxon>Pneumocystaceae</taxon>
        <taxon>Pneumocystis</taxon>
    </lineage>
</organism>
<dbReference type="Proteomes" id="UP000663699">
    <property type="component" value="Chromosome 6"/>
</dbReference>
<dbReference type="AlphaFoldDB" id="A0A899FZL2"/>
<evidence type="ECO:0000256" key="6">
    <source>
        <dbReference type="SAM" id="Coils"/>
    </source>
</evidence>
<dbReference type="PANTHER" id="PTHR10783">
    <property type="entry name" value="XENOTROPIC AND POLYTROPIC RETROVIRUS RECEPTOR 1-RELATED"/>
    <property type="match status" value="1"/>
</dbReference>
<feature type="transmembrane region" description="Helical" evidence="7">
    <location>
        <begin position="449"/>
        <end position="469"/>
    </location>
</feature>
<evidence type="ECO:0000313" key="10">
    <source>
        <dbReference type="EMBL" id="QSL65432.1"/>
    </source>
</evidence>
<evidence type="ECO:0000256" key="1">
    <source>
        <dbReference type="ARBA" id="ARBA00004141"/>
    </source>
</evidence>
<evidence type="ECO:0000256" key="2">
    <source>
        <dbReference type="ARBA" id="ARBA00009665"/>
    </source>
</evidence>
<dbReference type="GO" id="GO:0006817">
    <property type="term" value="P:phosphate ion transport"/>
    <property type="evidence" value="ECO:0007669"/>
    <property type="project" value="TreeGrafter"/>
</dbReference>
<dbReference type="GO" id="GO:0005886">
    <property type="term" value="C:plasma membrane"/>
    <property type="evidence" value="ECO:0007669"/>
    <property type="project" value="TreeGrafter"/>
</dbReference>
<dbReference type="InterPro" id="IPR004331">
    <property type="entry name" value="SPX_dom"/>
</dbReference>
<dbReference type="PROSITE" id="PS51382">
    <property type="entry name" value="SPX"/>
    <property type="match status" value="1"/>
</dbReference>
<dbReference type="GO" id="GO:0000822">
    <property type="term" value="F:inositol hexakisphosphate binding"/>
    <property type="evidence" value="ECO:0007669"/>
    <property type="project" value="TreeGrafter"/>
</dbReference>
<protein>
    <recommendedName>
        <fullName evidence="12">SPX domain-containing protein</fullName>
    </recommendedName>
</protein>
<dbReference type="EMBL" id="CP054537">
    <property type="protein sequence ID" value="QSL65432.1"/>
    <property type="molecule type" value="Genomic_DNA"/>
</dbReference>
<feature type="domain" description="SPX" evidence="9">
    <location>
        <begin position="1"/>
        <end position="315"/>
    </location>
</feature>
<dbReference type="CDD" id="cd14475">
    <property type="entry name" value="SPX_SYG1_like"/>
    <property type="match status" value="1"/>
</dbReference>
<evidence type="ECO:0000259" key="9">
    <source>
        <dbReference type="PROSITE" id="PS51382"/>
    </source>
</evidence>
<keyword evidence="11" id="KW-1185">Reference proteome</keyword>
<keyword evidence="5 7" id="KW-0472">Membrane</keyword>
<evidence type="ECO:0000313" key="11">
    <source>
        <dbReference type="Proteomes" id="UP000663699"/>
    </source>
</evidence>
<dbReference type="GO" id="GO:0016036">
    <property type="term" value="P:cellular response to phosphate starvation"/>
    <property type="evidence" value="ECO:0007669"/>
    <property type="project" value="TreeGrafter"/>
</dbReference>
<feature type="transmembrane region" description="Helical" evidence="7">
    <location>
        <begin position="481"/>
        <end position="502"/>
    </location>
</feature>
<evidence type="ECO:0008006" key="12">
    <source>
        <dbReference type="Google" id="ProtNLM"/>
    </source>
</evidence>
<keyword evidence="4 7" id="KW-1133">Transmembrane helix</keyword>
<comment type="subcellular location">
    <subcellularLocation>
        <location evidence="1">Membrane</location>
        <topology evidence="1">Multi-pass membrane protein</topology>
    </subcellularLocation>
</comment>
<comment type="similarity">
    <text evidence="2">Belongs to the SYG1 (TC 2.A.94) family.</text>
</comment>
<dbReference type="InterPro" id="IPR004342">
    <property type="entry name" value="EXS_C"/>
</dbReference>
<feature type="transmembrane region" description="Helical" evidence="7">
    <location>
        <begin position="692"/>
        <end position="711"/>
    </location>
</feature>
<gene>
    <name evidence="10" type="ORF">MERGE_002743</name>
</gene>
<reference evidence="10" key="1">
    <citation type="submission" date="2020-06" db="EMBL/GenBank/DDBJ databases">
        <title>Genomes of multiple members of Pneumocystis genus reveal paths to human pathogen Pneumocystis jirovecii.</title>
        <authorList>
            <person name="Cisse O.H."/>
            <person name="Ma L."/>
            <person name="Dekker J."/>
            <person name="Khil P."/>
            <person name="Jo J."/>
            <person name="Brenchley J."/>
            <person name="Blair R."/>
            <person name="Pahar B."/>
            <person name="Chabe M."/>
            <person name="Van Rompay K.A."/>
            <person name="Keesler R."/>
            <person name="Sukura A."/>
            <person name="Hirsch V."/>
            <person name="Kutty G."/>
            <person name="Liu Y."/>
            <person name="Peng L."/>
            <person name="Chen J."/>
            <person name="Song J."/>
            <person name="Weissenbacher-Lang C."/>
            <person name="Xu J."/>
            <person name="Upham N.S."/>
            <person name="Stajich J.E."/>
            <person name="Cuomo C.A."/>
            <person name="Cushion M.T."/>
            <person name="Kovacs J.A."/>
        </authorList>
    </citation>
    <scope>NUCLEOTIDE SEQUENCE</scope>
    <source>
        <strain evidence="10">2A</strain>
    </source>
</reference>
<evidence type="ECO:0000259" key="8">
    <source>
        <dbReference type="PROSITE" id="PS51380"/>
    </source>
</evidence>
<dbReference type="PROSITE" id="PS51380">
    <property type="entry name" value="EXS"/>
    <property type="match status" value="1"/>
</dbReference>
<feature type="transmembrane region" description="Helical" evidence="7">
    <location>
        <begin position="368"/>
        <end position="387"/>
    </location>
</feature>
<keyword evidence="3 7" id="KW-0812">Transmembrane</keyword>
<feature type="coiled-coil region" evidence="6">
    <location>
        <begin position="188"/>
        <end position="215"/>
    </location>
</feature>
<accession>A0A899FZL2</accession>
<feature type="transmembrane region" description="Helical" evidence="7">
    <location>
        <begin position="664"/>
        <end position="685"/>
    </location>
</feature>
<feature type="transmembrane region" description="Helical" evidence="7">
    <location>
        <begin position="620"/>
        <end position="644"/>
    </location>
</feature>
<dbReference type="PANTHER" id="PTHR10783:SF103">
    <property type="entry name" value="SOLUTE CARRIER FAMILY 53 MEMBER 1"/>
    <property type="match status" value="1"/>
</dbReference>
<sequence length="815" mass="98080">MKYAKKLEKDLISEWSEKYVNYKKAKKLVTRIAKEKDLGKADYKHSREKQFTNDLLENQNLNAFLNNNINYDNSNNDPLKKITDPTELFLKINPEVNIIKSEKSNENEDYCQDSLSPKFSINASDLTNASCFSNSHAQYIASHKKNTLDDINSKLYSESLNKNNEISQFFIFLNKELQKVDNFYKEKEKKAQLRLQQIKEQLREMDNRHKKKMHTNSRKKYSFLKWTNSFVIPLYKIVTLFKLKKKNSIDYQEYHISESINYKTAKKRLKMAIIDLYHEAELLRSYRTMNIEAFRKALKKITKITGINYLKFYMPKITQSHFGSSEINDDLITEAEDVFAYYFEKNDRKNAIKKLRTEQKITDHSSSLLRVGIYLGVSLPLFIEGLVYSNKALVNGSSLTVIYLLEIWSSFFLILIFLLLFGLNCYIWTKSKINYVFIFEFDTKHNLNWKQYLEIPSFIFLLFSLLFWLTFRDLWQPFINYYPFLFIIITTIILLNPLPYFYRESRKWFVISNFRLLFSGLCSVEFRDFFLGDQYNSLIFFCFYSYHFKNLIQCDISHFKLMEFLQTIPGIFRFLQCLRRYYDSKHAFPHLINAGKYACAILTYTFLSIWKINSYSEWKVIYITFALINSIYTSFWDLFIDFSLMQLYAEYPLLRNNLIFKHYWIYYLVIIFDPILRFSWVLYFIFIKNIQYLYLITFIINLIEVFRRFIWNIFRVENEHSTNVLYFRVSRNIPLPYTFSTLENKDQEIVMENDTASKNKYSKRHFFNIAISSLFQLKHREDFTHRKPNYSNSKNNLNEINNNRNILYFSKLLKK</sequence>
<evidence type="ECO:0000256" key="5">
    <source>
        <dbReference type="ARBA" id="ARBA00023136"/>
    </source>
</evidence>
<feature type="transmembrane region" description="Helical" evidence="7">
    <location>
        <begin position="407"/>
        <end position="428"/>
    </location>
</feature>
<evidence type="ECO:0000256" key="4">
    <source>
        <dbReference type="ARBA" id="ARBA00022989"/>
    </source>
</evidence>
<dbReference type="GO" id="GO:0005794">
    <property type="term" value="C:Golgi apparatus"/>
    <property type="evidence" value="ECO:0007669"/>
    <property type="project" value="TreeGrafter"/>
</dbReference>
<dbReference type="Pfam" id="PF03124">
    <property type="entry name" value="EXS"/>
    <property type="match status" value="1"/>
</dbReference>
<proteinExistence type="inferred from homology"/>
<dbReference type="Pfam" id="PF03105">
    <property type="entry name" value="SPX"/>
    <property type="match status" value="2"/>
</dbReference>
<dbReference type="OrthoDB" id="9970435at2759"/>